<keyword evidence="8 10" id="KW-0811">Translocation</keyword>
<protein>
    <recommendedName>
        <fullName evidence="10">Protein-export membrane protein SecG</fullName>
    </recommendedName>
</protein>
<dbReference type="NCBIfam" id="TIGR00810">
    <property type="entry name" value="secG"/>
    <property type="match status" value="1"/>
</dbReference>
<reference evidence="11" key="2">
    <citation type="journal article" date="2021" name="PeerJ">
        <title>Extensive microbial diversity within the chicken gut microbiome revealed by metagenomics and culture.</title>
        <authorList>
            <person name="Gilroy R."/>
            <person name="Ravi A."/>
            <person name="Getino M."/>
            <person name="Pursley I."/>
            <person name="Horton D.L."/>
            <person name="Alikhan N.F."/>
            <person name="Baker D."/>
            <person name="Gharbi K."/>
            <person name="Hall N."/>
            <person name="Watson M."/>
            <person name="Adriaenssens E.M."/>
            <person name="Foster-Nyarko E."/>
            <person name="Jarju S."/>
            <person name="Secka A."/>
            <person name="Antonio M."/>
            <person name="Oren A."/>
            <person name="Chaudhuri R.R."/>
            <person name="La Ragione R."/>
            <person name="Hildebrand F."/>
            <person name="Pallen M.J."/>
        </authorList>
    </citation>
    <scope>NUCLEOTIDE SEQUENCE</scope>
    <source>
        <strain evidence="11">CHK195-4489</strain>
    </source>
</reference>
<evidence type="ECO:0000313" key="12">
    <source>
        <dbReference type="Proteomes" id="UP000824089"/>
    </source>
</evidence>
<dbReference type="GO" id="GO:0005886">
    <property type="term" value="C:plasma membrane"/>
    <property type="evidence" value="ECO:0007669"/>
    <property type="project" value="UniProtKB-SubCell"/>
</dbReference>
<reference evidence="11" key="1">
    <citation type="submission" date="2020-10" db="EMBL/GenBank/DDBJ databases">
        <authorList>
            <person name="Gilroy R."/>
        </authorList>
    </citation>
    <scope>NUCLEOTIDE SEQUENCE</scope>
    <source>
        <strain evidence="11">CHK195-4489</strain>
    </source>
</reference>
<keyword evidence="3 10" id="KW-0813">Transport</keyword>
<dbReference type="GO" id="GO:0043952">
    <property type="term" value="P:protein transport by the Sec complex"/>
    <property type="evidence" value="ECO:0007669"/>
    <property type="project" value="TreeGrafter"/>
</dbReference>
<dbReference type="Proteomes" id="UP000824089">
    <property type="component" value="Unassembled WGS sequence"/>
</dbReference>
<dbReference type="GO" id="GO:0065002">
    <property type="term" value="P:intracellular protein transmembrane transport"/>
    <property type="evidence" value="ECO:0007669"/>
    <property type="project" value="TreeGrafter"/>
</dbReference>
<evidence type="ECO:0000256" key="9">
    <source>
        <dbReference type="ARBA" id="ARBA00023136"/>
    </source>
</evidence>
<feature type="transmembrane region" description="Helical" evidence="10">
    <location>
        <begin position="57"/>
        <end position="80"/>
    </location>
</feature>
<evidence type="ECO:0000256" key="7">
    <source>
        <dbReference type="ARBA" id="ARBA00022989"/>
    </source>
</evidence>
<dbReference type="GO" id="GO:0009306">
    <property type="term" value="P:protein secretion"/>
    <property type="evidence" value="ECO:0007669"/>
    <property type="project" value="UniProtKB-UniRule"/>
</dbReference>
<keyword evidence="6 10" id="KW-0653">Protein transport</keyword>
<dbReference type="AlphaFoldDB" id="A0A9D1L9E0"/>
<gene>
    <name evidence="11" type="primary">secG</name>
    <name evidence="11" type="ORF">IAD50_00525</name>
</gene>
<evidence type="ECO:0000256" key="4">
    <source>
        <dbReference type="ARBA" id="ARBA00022475"/>
    </source>
</evidence>
<evidence type="ECO:0000256" key="2">
    <source>
        <dbReference type="ARBA" id="ARBA00008445"/>
    </source>
</evidence>
<dbReference type="PRINTS" id="PR01651">
    <property type="entry name" value="SECGEXPORT"/>
</dbReference>
<accession>A0A9D1L9E0</accession>
<sequence length="82" mass="9043">MTALKVILGIFYMLICLVLIIIILKQESKGDGLSSVITGENSESFFSKNKGLSKERFLSKLTVVLSVFFAVVAIVLSVLMRM</sequence>
<comment type="caution">
    <text evidence="11">The sequence shown here is derived from an EMBL/GenBank/DDBJ whole genome shotgun (WGS) entry which is preliminary data.</text>
</comment>
<dbReference type="GO" id="GO:0015450">
    <property type="term" value="F:protein-transporting ATPase activity"/>
    <property type="evidence" value="ECO:0007669"/>
    <property type="project" value="UniProtKB-UniRule"/>
</dbReference>
<name>A0A9D1L9E0_9CLOT</name>
<evidence type="ECO:0000256" key="6">
    <source>
        <dbReference type="ARBA" id="ARBA00022927"/>
    </source>
</evidence>
<comment type="subcellular location">
    <subcellularLocation>
        <location evidence="1 10">Cell membrane</location>
        <topology evidence="1 10">Multi-pass membrane protein</topology>
    </subcellularLocation>
</comment>
<evidence type="ECO:0000256" key="1">
    <source>
        <dbReference type="ARBA" id="ARBA00004651"/>
    </source>
</evidence>
<evidence type="ECO:0000256" key="10">
    <source>
        <dbReference type="RuleBase" id="RU365087"/>
    </source>
</evidence>
<keyword evidence="7 10" id="KW-1133">Transmembrane helix</keyword>
<evidence type="ECO:0000256" key="8">
    <source>
        <dbReference type="ARBA" id="ARBA00023010"/>
    </source>
</evidence>
<dbReference type="PANTHER" id="PTHR34182:SF1">
    <property type="entry name" value="PROTEIN-EXPORT MEMBRANE PROTEIN SECG"/>
    <property type="match status" value="1"/>
</dbReference>
<keyword evidence="4 10" id="KW-1003">Cell membrane</keyword>
<evidence type="ECO:0000313" key="11">
    <source>
        <dbReference type="EMBL" id="HIU28761.1"/>
    </source>
</evidence>
<evidence type="ECO:0000256" key="3">
    <source>
        <dbReference type="ARBA" id="ARBA00022448"/>
    </source>
</evidence>
<evidence type="ECO:0000256" key="5">
    <source>
        <dbReference type="ARBA" id="ARBA00022692"/>
    </source>
</evidence>
<feature type="transmembrane region" description="Helical" evidence="10">
    <location>
        <begin position="6"/>
        <end position="24"/>
    </location>
</feature>
<comment type="function">
    <text evidence="10">Involved in protein export. Participates in an early event of protein translocation.</text>
</comment>
<proteinExistence type="inferred from homology"/>
<keyword evidence="9 10" id="KW-0472">Membrane</keyword>
<dbReference type="InterPro" id="IPR004692">
    <property type="entry name" value="SecG"/>
</dbReference>
<comment type="similarity">
    <text evidence="2 10">Belongs to the SecG family.</text>
</comment>
<keyword evidence="5 10" id="KW-0812">Transmembrane</keyword>
<dbReference type="EMBL" id="DVMM01000010">
    <property type="protein sequence ID" value="HIU28761.1"/>
    <property type="molecule type" value="Genomic_DNA"/>
</dbReference>
<dbReference type="PANTHER" id="PTHR34182">
    <property type="entry name" value="PROTEIN-EXPORT MEMBRANE PROTEIN SECG"/>
    <property type="match status" value="1"/>
</dbReference>
<organism evidence="11 12">
    <name type="scientific">Candidatus Egerieisoma faecipullorum</name>
    <dbReference type="NCBI Taxonomy" id="2840963"/>
    <lineage>
        <taxon>Bacteria</taxon>
        <taxon>Bacillati</taxon>
        <taxon>Bacillota</taxon>
        <taxon>Clostridia</taxon>
        <taxon>Eubacteriales</taxon>
        <taxon>Clostridiaceae</taxon>
        <taxon>Clostridiaceae incertae sedis</taxon>
        <taxon>Candidatus Egerieisoma</taxon>
    </lineage>
</organism>
<dbReference type="Pfam" id="PF03840">
    <property type="entry name" value="SecG"/>
    <property type="match status" value="1"/>
</dbReference>